<dbReference type="Proteomes" id="UP000694409">
    <property type="component" value="Unassembled WGS sequence"/>
</dbReference>
<organism evidence="5 6">
    <name type="scientific">Serinus canaria</name>
    <name type="common">Island canary</name>
    <name type="synonym">Fringilla canaria</name>
    <dbReference type="NCBI Taxonomy" id="9135"/>
    <lineage>
        <taxon>Eukaryota</taxon>
        <taxon>Metazoa</taxon>
        <taxon>Chordata</taxon>
        <taxon>Craniata</taxon>
        <taxon>Vertebrata</taxon>
        <taxon>Euteleostomi</taxon>
        <taxon>Archelosauria</taxon>
        <taxon>Archosauria</taxon>
        <taxon>Dinosauria</taxon>
        <taxon>Saurischia</taxon>
        <taxon>Theropoda</taxon>
        <taxon>Coelurosauria</taxon>
        <taxon>Aves</taxon>
        <taxon>Neognathae</taxon>
        <taxon>Neoaves</taxon>
        <taxon>Telluraves</taxon>
        <taxon>Australaves</taxon>
        <taxon>Passeriformes</taxon>
        <taxon>Passeroidea</taxon>
        <taxon>Fringillidae</taxon>
        <taxon>Carduelinae</taxon>
        <taxon>Serinus</taxon>
    </lineage>
</organism>
<dbReference type="InterPro" id="IPR011146">
    <property type="entry name" value="HIT-like"/>
</dbReference>
<evidence type="ECO:0000256" key="1">
    <source>
        <dbReference type="ARBA" id="ARBA00024472"/>
    </source>
</evidence>
<dbReference type="InterPro" id="IPR036265">
    <property type="entry name" value="HIT-like_sf"/>
</dbReference>
<comment type="catalytic activity">
    <reaction evidence="1">
        <text>adenosine 5'-phosphoramidate + H2O = NH4(+) + AMP</text>
        <dbReference type="Rhea" id="RHEA:67916"/>
        <dbReference type="ChEBI" id="CHEBI:15377"/>
        <dbReference type="ChEBI" id="CHEBI:28938"/>
        <dbReference type="ChEBI" id="CHEBI:57890"/>
        <dbReference type="ChEBI" id="CHEBI:456215"/>
    </reaction>
</comment>
<dbReference type="Gene3D" id="3.30.428.10">
    <property type="entry name" value="HIT-like"/>
    <property type="match status" value="1"/>
</dbReference>
<accession>A0A8C9NTY9</accession>
<keyword evidence="6" id="KW-1185">Reference proteome</keyword>
<protein>
    <recommendedName>
        <fullName evidence="4">HIT domain-containing protein</fullName>
    </recommendedName>
</protein>
<dbReference type="InterPro" id="IPR001310">
    <property type="entry name" value="Histidine_triad_HIT"/>
</dbReference>
<evidence type="ECO:0000313" key="6">
    <source>
        <dbReference type="Proteomes" id="UP000694409"/>
    </source>
</evidence>
<sequence length="151" mass="16840">HIFLSFRSRKITPGLYELFADIISKVADAAMKSEYRTFHDLSTQARMLFPVVPKEQIIRLSKAEDSDSWHVMIFGEMCVAHLGLTNGFRMVVDEGPKGGQSVYHIHPSILGGHQLRWTPAKILAPQDLLHVYKSPLVTVVTLIKGTGLKSG</sequence>
<dbReference type="Pfam" id="PF01230">
    <property type="entry name" value="HIT"/>
    <property type="match status" value="1"/>
</dbReference>
<dbReference type="Ensembl" id="ENSSCAT00000024575.1">
    <property type="protein sequence ID" value="ENSSCAP00000022055.1"/>
    <property type="gene ID" value="ENSSCAG00000015845.1"/>
</dbReference>
<feature type="active site" description="Tele-AMP-histidine intermediate" evidence="3">
    <location>
        <position position="106"/>
    </location>
</feature>
<evidence type="ECO:0000256" key="2">
    <source>
        <dbReference type="ARBA" id="ARBA00025764"/>
    </source>
</evidence>
<evidence type="ECO:0000256" key="3">
    <source>
        <dbReference type="PIRSR" id="PIRSR601310-1"/>
    </source>
</evidence>
<proteinExistence type="inferred from homology"/>
<name>A0A8C9NTY9_SERCA</name>
<evidence type="ECO:0000313" key="5">
    <source>
        <dbReference type="Ensembl" id="ENSSCAP00000022055.1"/>
    </source>
</evidence>
<dbReference type="AlphaFoldDB" id="A0A8C9NTY9"/>
<evidence type="ECO:0000259" key="4">
    <source>
        <dbReference type="Pfam" id="PF01230"/>
    </source>
</evidence>
<reference evidence="5" key="1">
    <citation type="submission" date="2025-08" db="UniProtKB">
        <authorList>
            <consortium name="Ensembl"/>
        </authorList>
    </citation>
    <scope>IDENTIFICATION</scope>
</reference>
<dbReference type="SUPFAM" id="SSF54197">
    <property type="entry name" value="HIT-like"/>
    <property type="match status" value="1"/>
</dbReference>
<dbReference type="PANTHER" id="PTHR23089">
    <property type="entry name" value="HISTIDINE TRIAD HIT PROTEIN"/>
    <property type="match status" value="1"/>
</dbReference>
<feature type="domain" description="HIT" evidence="4">
    <location>
        <begin position="35"/>
        <end position="114"/>
    </location>
</feature>
<reference evidence="5" key="2">
    <citation type="submission" date="2025-09" db="UniProtKB">
        <authorList>
            <consortium name="Ensembl"/>
        </authorList>
    </citation>
    <scope>IDENTIFICATION</scope>
</reference>
<dbReference type="GeneTree" id="ENSGT00960000192002"/>
<dbReference type="GO" id="GO:0003824">
    <property type="term" value="F:catalytic activity"/>
    <property type="evidence" value="ECO:0007669"/>
    <property type="project" value="InterPro"/>
</dbReference>
<comment type="similarity">
    <text evidence="2">Belongs to the HINT family.</text>
</comment>